<dbReference type="InterPro" id="IPR024083">
    <property type="entry name" value="Fumarase/histidase_N"/>
</dbReference>
<evidence type="ECO:0000256" key="1">
    <source>
        <dbReference type="ARBA" id="ARBA00004941"/>
    </source>
</evidence>
<proteinExistence type="inferred from homology"/>
<keyword evidence="3 6" id="KW-0055">Arginine biosynthesis</keyword>
<keyword evidence="10" id="KW-1185">Reference proteome</keyword>
<comment type="subcellular location">
    <subcellularLocation>
        <location evidence="6">Cytoplasm</location>
    </subcellularLocation>
</comment>
<evidence type="ECO:0000256" key="6">
    <source>
        <dbReference type="HAMAP-Rule" id="MF_00006"/>
    </source>
</evidence>
<dbReference type="Pfam" id="PF14698">
    <property type="entry name" value="ASL_C2"/>
    <property type="match status" value="1"/>
</dbReference>
<evidence type="ECO:0000259" key="7">
    <source>
        <dbReference type="Pfam" id="PF00206"/>
    </source>
</evidence>
<dbReference type="Gene3D" id="1.10.275.10">
    <property type="entry name" value="Fumarase/aspartase (N-terminal domain)"/>
    <property type="match status" value="1"/>
</dbReference>
<dbReference type="EC" id="4.3.2.1" evidence="2 6"/>
<dbReference type="PRINTS" id="PR00145">
    <property type="entry name" value="ARGSUCLYASE"/>
</dbReference>
<keyword evidence="5 6" id="KW-0456">Lyase</keyword>
<dbReference type="Proteomes" id="UP001180087">
    <property type="component" value="Chromosome"/>
</dbReference>
<feature type="domain" description="Argininosuccinate lyase C-terminal" evidence="8">
    <location>
        <begin position="364"/>
        <end position="431"/>
    </location>
</feature>
<dbReference type="PANTHER" id="PTHR43814">
    <property type="entry name" value="ARGININOSUCCINATE LYASE"/>
    <property type="match status" value="1"/>
</dbReference>
<comment type="pathway">
    <text evidence="1 6">Amino-acid biosynthesis; L-arginine biosynthesis; L-arginine from L-ornithine and carbamoyl phosphate: step 3/3.</text>
</comment>
<name>A0ABY9KUI2_9BACI</name>
<dbReference type="Pfam" id="PF00206">
    <property type="entry name" value="Lyase_1"/>
    <property type="match status" value="1"/>
</dbReference>
<reference evidence="9" key="1">
    <citation type="submission" date="2023-06" db="EMBL/GenBank/DDBJ databases">
        <title>A Treasure from Seagulls: Isolation and Description of Aciduricobacillus qingdaonensis gen. nov., sp. nov., a Rare Obligately Uric Acid-utilizing Member in the Family Bacillaceae.</title>
        <authorList>
            <person name="Liu W."/>
            <person name="Wang B."/>
        </authorList>
    </citation>
    <scope>NUCLEOTIDE SEQUENCE</scope>
    <source>
        <strain evidence="9">44XB</strain>
    </source>
</reference>
<evidence type="ECO:0000256" key="5">
    <source>
        <dbReference type="ARBA" id="ARBA00023239"/>
    </source>
</evidence>
<protein>
    <recommendedName>
        <fullName evidence="2 6">Argininosuccinate lyase</fullName>
        <shortName evidence="6">ASAL</shortName>
        <ecNumber evidence="2 6">4.3.2.1</ecNumber>
    </recommendedName>
    <alternativeName>
        <fullName evidence="6">Arginosuccinase</fullName>
    </alternativeName>
</protein>
<accession>A0ABY9KUI2</accession>
<evidence type="ECO:0000259" key="8">
    <source>
        <dbReference type="Pfam" id="PF14698"/>
    </source>
</evidence>
<comment type="catalytic activity">
    <reaction evidence="6">
        <text>2-(N(omega)-L-arginino)succinate = fumarate + L-arginine</text>
        <dbReference type="Rhea" id="RHEA:24020"/>
        <dbReference type="ChEBI" id="CHEBI:29806"/>
        <dbReference type="ChEBI" id="CHEBI:32682"/>
        <dbReference type="ChEBI" id="CHEBI:57472"/>
        <dbReference type="EC" id="4.3.2.1"/>
    </reaction>
</comment>
<sequence length="457" mass="51531">MSKLWGGRFTKQTDKLVEEYTASISFDKNLVHEDIAGSIAHVTMLADCGIIGQDEKETIVAGLKKVEAKVEAGEVEYSVENEDIHMNNEKLLLDEVGAVGGKLHTGRSRNDQVATDFHLYVKKQTEVMIELLDAVQRSIVEQAKDNLETIMPGYTHLQRAQPVLFAHHLLAYFWMFERDKERFRDSLKRVNWSPLGAGALAGTTFPINRQQTAEALGFERVYPNSMDAVSDRDFALEFLSTSSILMTHISRLSEELVNWSSQEFQFIELDDAFCTGSSIMPQKKNPDVPELLRGKTGRVYGNLMGLLTVLKGLPLAYNKDMQEDKEGVFDTVKTLDGALRLLAPMLATMQVRKENMYKAVANDYSNATDIADYLANKGLPFREAHEVIGKIVLYAIQNNKFLLDLKFDEYQEFSDLFEEDIYKKLDPEQVVRARTSEGGTGHDQVKAQLNQAEKLLG</sequence>
<dbReference type="InterPro" id="IPR008948">
    <property type="entry name" value="L-Aspartase-like"/>
</dbReference>
<comment type="similarity">
    <text evidence="6">Belongs to the lyase 1 family. Argininosuccinate lyase subfamily.</text>
</comment>
<dbReference type="InterPro" id="IPR022761">
    <property type="entry name" value="Fumarate_lyase_N"/>
</dbReference>
<dbReference type="PROSITE" id="PS00163">
    <property type="entry name" value="FUMARATE_LYASES"/>
    <property type="match status" value="1"/>
</dbReference>
<dbReference type="RefSeq" id="WP_348026406.1">
    <property type="nucleotide sequence ID" value="NZ_CP129113.1"/>
</dbReference>
<evidence type="ECO:0000313" key="10">
    <source>
        <dbReference type="Proteomes" id="UP001180087"/>
    </source>
</evidence>
<gene>
    <name evidence="6 9" type="primary">argH</name>
    <name evidence="9" type="ORF">QR721_09725</name>
</gene>
<dbReference type="InterPro" id="IPR000362">
    <property type="entry name" value="Fumarate_lyase_fam"/>
</dbReference>
<dbReference type="EMBL" id="CP129113">
    <property type="protein sequence ID" value="WLV23912.1"/>
    <property type="molecule type" value="Genomic_DNA"/>
</dbReference>
<dbReference type="PRINTS" id="PR00149">
    <property type="entry name" value="FUMRATELYASE"/>
</dbReference>
<dbReference type="InterPro" id="IPR009049">
    <property type="entry name" value="Argininosuccinate_lyase"/>
</dbReference>
<dbReference type="InterPro" id="IPR020557">
    <property type="entry name" value="Fumarate_lyase_CS"/>
</dbReference>
<keyword evidence="6" id="KW-0963">Cytoplasm</keyword>
<dbReference type="Gene3D" id="1.10.40.30">
    <property type="entry name" value="Fumarase/aspartase (C-terminal domain)"/>
    <property type="match status" value="1"/>
</dbReference>
<dbReference type="CDD" id="cd01359">
    <property type="entry name" value="Argininosuccinate_lyase"/>
    <property type="match status" value="1"/>
</dbReference>
<keyword evidence="4 6" id="KW-0028">Amino-acid biosynthesis</keyword>
<dbReference type="InterPro" id="IPR029419">
    <property type="entry name" value="Arg_succ_lyase_C"/>
</dbReference>
<organism evidence="9 10">
    <name type="scientific">Aciduricibacillus chroicocephali</name>
    <dbReference type="NCBI Taxonomy" id="3054939"/>
    <lineage>
        <taxon>Bacteria</taxon>
        <taxon>Bacillati</taxon>
        <taxon>Bacillota</taxon>
        <taxon>Bacilli</taxon>
        <taxon>Bacillales</taxon>
        <taxon>Bacillaceae</taxon>
        <taxon>Aciduricibacillus</taxon>
    </lineage>
</organism>
<evidence type="ECO:0000256" key="3">
    <source>
        <dbReference type="ARBA" id="ARBA00022571"/>
    </source>
</evidence>
<dbReference type="HAMAP" id="MF_00006">
    <property type="entry name" value="Arg_succ_lyase"/>
    <property type="match status" value="1"/>
</dbReference>
<dbReference type="GO" id="GO:0004056">
    <property type="term" value="F:argininosuccinate lyase activity"/>
    <property type="evidence" value="ECO:0007669"/>
    <property type="project" value="UniProtKB-EC"/>
</dbReference>
<evidence type="ECO:0000256" key="4">
    <source>
        <dbReference type="ARBA" id="ARBA00022605"/>
    </source>
</evidence>
<feature type="domain" description="Fumarate lyase N-terminal" evidence="7">
    <location>
        <begin position="7"/>
        <end position="301"/>
    </location>
</feature>
<dbReference type="Gene3D" id="1.20.200.10">
    <property type="entry name" value="Fumarase/aspartase (Central domain)"/>
    <property type="match status" value="1"/>
</dbReference>
<evidence type="ECO:0000313" key="9">
    <source>
        <dbReference type="EMBL" id="WLV23912.1"/>
    </source>
</evidence>
<dbReference type="PANTHER" id="PTHR43814:SF1">
    <property type="entry name" value="ARGININOSUCCINATE LYASE"/>
    <property type="match status" value="1"/>
</dbReference>
<dbReference type="NCBIfam" id="TIGR00838">
    <property type="entry name" value="argH"/>
    <property type="match status" value="1"/>
</dbReference>
<evidence type="ECO:0000256" key="2">
    <source>
        <dbReference type="ARBA" id="ARBA00012338"/>
    </source>
</evidence>
<dbReference type="SUPFAM" id="SSF48557">
    <property type="entry name" value="L-aspartase-like"/>
    <property type="match status" value="1"/>
</dbReference>